<evidence type="ECO:0000259" key="1">
    <source>
        <dbReference type="Pfam" id="PF07969"/>
    </source>
</evidence>
<feature type="domain" description="Amidohydrolase 3" evidence="1">
    <location>
        <begin position="52"/>
        <end position="549"/>
    </location>
</feature>
<dbReference type="GO" id="GO:0016810">
    <property type="term" value="F:hydrolase activity, acting on carbon-nitrogen (but not peptide) bonds"/>
    <property type="evidence" value="ECO:0007669"/>
    <property type="project" value="InterPro"/>
</dbReference>
<comment type="caution">
    <text evidence="2">The sequence shown here is derived from an EMBL/GenBank/DDBJ whole genome shotgun (WGS) entry which is preliminary data.</text>
</comment>
<dbReference type="Pfam" id="PF07969">
    <property type="entry name" value="Amidohydro_3"/>
    <property type="match status" value="1"/>
</dbReference>
<keyword evidence="3" id="KW-1185">Reference proteome</keyword>
<dbReference type="PANTHER" id="PTHR22642">
    <property type="entry name" value="IMIDAZOLONEPROPIONASE"/>
    <property type="match status" value="1"/>
</dbReference>
<dbReference type="eggNOG" id="COG1574">
    <property type="taxonomic scope" value="Bacteria"/>
</dbReference>
<accession>A0A0D0QBF5</accession>
<dbReference type="Proteomes" id="UP000035100">
    <property type="component" value="Unassembled WGS sequence"/>
</dbReference>
<dbReference type="EMBL" id="AONG01000016">
    <property type="protein sequence ID" value="KIQ68248.1"/>
    <property type="molecule type" value="Genomic_DNA"/>
</dbReference>
<dbReference type="AlphaFoldDB" id="A0A0D0QBF5"/>
<dbReference type="SUPFAM" id="SSF51338">
    <property type="entry name" value="Composite domain of metallo-dependent hydrolases"/>
    <property type="match status" value="1"/>
</dbReference>
<dbReference type="InterPro" id="IPR032466">
    <property type="entry name" value="Metal_Hydrolase"/>
</dbReference>
<dbReference type="SUPFAM" id="SSF51556">
    <property type="entry name" value="Metallo-dependent hydrolases"/>
    <property type="match status" value="1"/>
</dbReference>
<dbReference type="InterPro" id="IPR011059">
    <property type="entry name" value="Metal-dep_hydrolase_composite"/>
</dbReference>
<dbReference type="RefSeq" id="WP_018302369.1">
    <property type="nucleotide sequence ID" value="NZ_KB902283.1"/>
</dbReference>
<dbReference type="Gene3D" id="3.20.20.140">
    <property type="entry name" value="Metal-dependent hydrolases"/>
    <property type="match status" value="1"/>
</dbReference>
<proteinExistence type="predicted"/>
<dbReference type="OrthoDB" id="9811399at2"/>
<sequence>MDRVATIVVRNGRVLTMDAAAPRAEAVALAGDRVIACGSDAEVAALAGPSCRIVDAGGATVLPGFVESHLHLFMGGAELSHLQLLGVEGPEALGRALRAFAEAHPDLALLTGQGCDYAIYGRALTRHDLDAILPDRPVLLIAADHHTGWANTAALRAAGILEGRRLGPGNEIVMGEDGIATGELREFEAKAPVLALSGGQRVQAGIATGGEPDPAPTRDQLLEDCEHMARGLRHCARHGLTSLVNMDGNRYTLEVLSELRDRGDLTARVRVPFHYRNHREPPDLEIASGMARDWNDDWLSSGFVKMFMDGVIDSGTAVRLDDYPGRPGWRGEPLFTPEAFAAACIEADRRGLQIAVHAIGDGAVRRVLDGYAAARGANGPRDSRHRVEHIEMIDRADIPRMVEMGVIGSLQPCHVPGALDFPLQPTLDVIGRGRWGDAYLYRTLAEAGVRLAFATDWPVADVNPLRCIQAALTRPVFDGAGDERLALMDVLAGYTIGGAFAEHTEDRKGMLRPGHLADLVILDGDIEETAPAEIGGMSVAMTICGGRIVWDSAAEASA</sequence>
<name>A0A0D0QBF5_9RHOB</name>
<protein>
    <submittedName>
        <fullName evidence="2">Putative metal-dependent hydrolase with the TIM-barrel fold protein</fullName>
    </submittedName>
</protein>
<gene>
    <name evidence="2" type="ORF">Wenmar_03258</name>
</gene>
<dbReference type="Gene3D" id="3.10.310.70">
    <property type="match status" value="1"/>
</dbReference>
<dbReference type="CDD" id="cd01300">
    <property type="entry name" value="YtcJ_like"/>
    <property type="match status" value="1"/>
</dbReference>
<evidence type="ECO:0000313" key="3">
    <source>
        <dbReference type="Proteomes" id="UP000035100"/>
    </source>
</evidence>
<dbReference type="STRING" id="1123501.Wenmar_03258"/>
<reference evidence="2 3" key="1">
    <citation type="submission" date="2013-01" db="EMBL/GenBank/DDBJ databases">
        <authorList>
            <person name="Fiebig A."/>
            <person name="Goeker M."/>
            <person name="Klenk H.-P.P."/>
        </authorList>
    </citation>
    <scope>NUCLEOTIDE SEQUENCE [LARGE SCALE GENOMIC DNA]</scope>
    <source>
        <strain evidence="2 3">DSM 24838</strain>
    </source>
</reference>
<dbReference type="InterPro" id="IPR013108">
    <property type="entry name" value="Amidohydro_3"/>
</dbReference>
<evidence type="ECO:0000313" key="2">
    <source>
        <dbReference type="EMBL" id="KIQ68248.1"/>
    </source>
</evidence>
<keyword evidence="2" id="KW-0378">Hydrolase</keyword>
<dbReference type="PANTHER" id="PTHR22642:SF2">
    <property type="entry name" value="PROTEIN LONG AFTER FAR-RED 3"/>
    <property type="match status" value="1"/>
</dbReference>
<organism evidence="2 3">
    <name type="scientific">Wenxinia marina DSM 24838</name>
    <dbReference type="NCBI Taxonomy" id="1123501"/>
    <lineage>
        <taxon>Bacteria</taxon>
        <taxon>Pseudomonadati</taxon>
        <taxon>Pseudomonadota</taxon>
        <taxon>Alphaproteobacteria</taxon>
        <taxon>Rhodobacterales</taxon>
        <taxon>Roseobacteraceae</taxon>
        <taxon>Wenxinia</taxon>
    </lineage>
</organism>
<dbReference type="PATRIC" id="fig|1123501.6.peg.3382"/>
<dbReference type="InterPro" id="IPR033932">
    <property type="entry name" value="YtcJ-like"/>
</dbReference>
<dbReference type="Gene3D" id="2.30.40.10">
    <property type="entry name" value="Urease, subunit C, domain 1"/>
    <property type="match status" value="1"/>
</dbReference>